<evidence type="ECO:0000256" key="1">
    <source>
        <dbReference type="ARBA" id="ARBA00023015"/>
    </source>
</evidence>
<protein>
    <submittedName>
        <fullName evidence="5">Transcriptional regulator, AraC family</fullName>
    </submittedName>
</protein>
<keyword evidence="6" id="KW-1185">Reference proteome</keyword>
<name>R9GNR5_9SPHI</name>
<evidence type="ECO:0000256" key="3">
    <source>
        <dbReference type="ARBA" id="ARBA00023163"/>
    </source>
</evidence>
<organism evidence="5 6">
    <name type="scientific">Arcticibacter svalbardensis MN12-7</name>
    <dbReference type="NCBI Taxonomy" id="1150600"/>
    <lineage>
        <taxon>Bacteria</taxon>
        <taxon>Pseudomonadati</taxon>
        <taxon>Bacteroidota</taxon>
        <taxon>Sphingobacteriia</taxon>
        <taxon>Sphingobacteriales</taxon>
        <taxon>Sphingobacteriaceae</taxon>
        <taxon>Arcticibacter</taxon>
    </lineage>
</organism>
<evidence type="ECO:0000313" key="6">
    <source>
        <dbReference type="Proteomes" id="UP000014174"/>
    </source>
</evidence>
<dbReference type="PATRIC" id="fig|1150600.3.peg.3398"/>
<evidence type="ECO:0000313" key="5">
    <source>
        <dbReference type="EMBL" id="EOR93351.1"/>
    </source>
</evidence>
<dbReference type="SUPFAM" id="SSF52317">
    <property type="entry name" value="Class I glutamine amidotransferase-like"/>
    <property type="match status" value="1"/>
</dbReference>
<feature type="domain" description="HTH araC/xylS-type" evidence="4">
    <location>
        <begin position="187"/>
        <end position="285"/>
    </location>
</feature>
<keyword evidence="3" id="KW-0804">Transcription</keyword>
<reference evidence="5 6" key="1">
    <citation type="journal article" date="2013" name="Genome Announc.">
        <title>Draft Genome Sequence of Arcticibacter svalbardensis Strain MN12-7T, a Member of the Family Sphingobacteriaceae Isolated from an Arctic Soil Sample.</title>
        <authorList>
            <person name="Shivaji S."/>
            <person name="Ara S."/>
            <person name="Prasad S."/>
            <person name="Manasa B.P."/>
            <person name="Begum Z."/>
            <person name="Singh A."/>
            <person name="Kumar Pinnaka A."/>
        </authorList>
    </citation>
    <scope>NUCLEOTIDE SEQUENCE [LARGE SCALE GENOMIC DNA]</scope>
    <source>
        <strain evidence="5 6">MN12-7</strain>
    </source>
</reference>
<dbReference type="SUPFAM" id="SSF46689">
    <property type="entry name" value="Homeodomain-like"/>
    <property type="match status" value="2"/>
</dbReference>
<gene>
    <name evidence="5" type="ORF">ADIARSV_3430</name>
</gene>
<dbReference type="InterPro" id="IPR020449">
    <property type="entry name" value="Tscrpt_reg_AraC-type_HTH"/>
</dbReference>
<dbReference type="Gene3D" id="3.40.50.880">
    <property type="match status" value="1"/>
</dbReference>
<dbReference type="Proteomes" id="UP000014174">
    <property type="component" value="Unassembled WGS sequence"/>
</dbReference>
<dbReference type="EMBL" id="AQPN01000116">
    <property type="protein sequence ID" value="EOR93351.1"/>
    <property type="molecule type" value="Genomic_DNA"/>
</dbReference>
<dbReference type="eggNOG" id="COG4977">
    <property type="taxonomic scope" value="Bacteria"/>
</dbReference>
<dbReference type="GO" id="GO:0043565">
    <property type="term" value="F:sequence-specific DNA binding"/>
    <property type="evidence" value="ECO:0007669"/>
    <property type="project" value="InterPro"/>
</dbReference>
<dbReference type="STRING" id="1150600.ADIARSV_3430"/>
<accession>R9GNR5</accession>
<dbReference type="InterPro" id="IPR029062">
    <property type="entry name" value="Class_I_gatase-like"/>
</dbReference>
<dbReference type="AlphaFoldDB" id="R9GNR5"/>
<evidence type="ECO:0000259" key="4">
    <source>
        <dbReference type="PROSITE" id="PS01124"/>
    </source>
</evidence>
<dbReference type="Gene3D" id="1.10.10.60">
    <property type="entry name" value="Homeodomain-like"/>
    <property type="match status" value="2"/>
</dbReference>
<comment type="caution">
    <text evidence="5">The sequence shown here is derived from an EMBL/GenBank/DDBJ whole genome shotgun (WGS) entry which is preliminary data.</text>
</comment>
<dbReference type="InterPro" id="IPR018060">
    <property type="entry name" value="HTH_AraC"/>
</dbReference>
<dbReference type="InterPro" id="IPR009057">
    <property type="entry name" value="Homeodomain-like_sf"/>
</dbReference>
<evidence type="ECO:0000256" key="2">
    <source>
        <dbReference type="ARBA" id="ARBA00023125"/>
    </source>
</evidence>
<keyword evidence="2" id="KW-0238">DNA-binding</keyword>
<dbReference type="InterPro" id="IPR052158">
    <property type="entry name" value="INH-QAR"/>
</dbReference>
<sequence length="294" mass="33286">MGKEPLFDVEFVGLTRNVKVLDGEYTVTVKRLLSEVDETDLFIIPALLGDMGKAVALNKAAIPYIQELHKKGAEVASLCLGAFLLGATGLLDGKKCSTHWAYYNEFRCMYKNIEVVDGTIITDEGSIYSSGGANSIWNLLLYILEKYTNREIAILVAKFFAIDIDRDSQNAFAIFKGQKAHADEAIKKAQDYIEQNIEGRISISELADIVVISRRSFERRFKIATNNSVLEYIQRIKIEAAKRSFEKSRKNINEVMYDVGYTDIKAFRTTFKKVTGLTPNEYRNKYNLMRVLAN</sequence>
<dbReference type="PRINTS" id="PR00032">
    <property type="entry name" value="HTHARAC"/>
</dbReference>
<dbReference type="PANTHER" id="PTHR43130">
    <property type="entry name" value="ARAC-FAMILY TRANSCRIPTIONAL REGULATOR"/>
    <property type="match status" value="1"/>
</dbReference>
<dbReference type="PANTHER" id="PTHR43130:SF11">
    <property type="entry name" value="TRANSCRIPTIONAL REGULATORY PROTEIN"/>
    <property type="match status" value="1"/>
</dbReference>
<dbReference type="InterPro" id="IPR002818">
    <property type="entry name" value="DJ-1/PfpI"/>
</dbReference>
<dbReference type="PROSITE" id="PS01124">
    <property type="entry name" value="HTH_ARAC_FAMILY_2"/>
    <property type="match status" value="1"/>
</dbReference>
<dbReference type="Pfam" id="PF01965">
    <property type="entry name" value="DJ-1_PfpI"/>
    <property type="match status" value="1"/>
</dbReference>
<keyword evidence="1" id="KW-0805">Transcription regulation</keyword>
<dbReference type="SMART" id="SM00342">
    <property type="entry name" value="HTH_ARAC"/>
    <property type="match status" value="1"/>
</dbReference>
<dbReference type="GO" id="GO:0003700">
    <property type="term" value="F:DNA-binding transcription factor activity"/>
    <property type="evidence" value="ECO:0007669"/>
    <property type="project" value="InterPro"/>
</dbReference>
<proteinExistence type="predicted"/>
<dbReference type="Pfam" id="PF12833">
    <property type="entry name" value="HTH_18"/>
    <property type="match status" value="1"/>
</dbReference>